<evidence type="ECO:0000313" key="1">
    <source>
        <dbReference type="EMBL" id="MCD8740609.1"/>
    </source>
</evidence>
<evidence type="ECO:0008006" key="3">
    <source>
        <dbReference type="Google" id="ProtNLM"/>
    </source>
</evidence>
<dbReference type="EMBL" id="JAJPWV010000002">
    <property type="protein sequence ID" value="MCD8740609.1"/>
    <property type="molecule type" value="Genomic_DNA"/>
</dbReference>
<gene>
    <name evidence="1" type="ORF">LT679_08365</name>
</gene>
<dbReference type="Proteomes" id="UP001199919">
    <property type="component" value="Unassembled WGS sequence"/>
</dbReference>
<dbReference type="RefSeq" id="WP_232177000.1">
    <property type="nucleotide sequence ID" value="NZ_JAJPWV010000002.1"/>
</dbReference>
<organism evidence="1 2">
    <name type="scientific">Mucilaginibacter roseus</name>
    <dbReference type="NCBI Taxonomy" id="1528868"/>
    <lineage>
        <taxon>Bacteria</taxon>
        <taxon>Pseudomonadati</taxon>
        <taxon>Bacteroidota</taxon>
        <taxon>Sphingobacteriia</taxon>
        <taxon>Sphingobacteriales</taxon>
        <taxon>Sphingobacteriaceae</taxon>
        <taxon>Mucilaginibacter</taxon>
    </lineage>
</organism>
<accession>A0ABS8U410</accession>
<dbReference type="Gene3D" id="3.30.565.10">
    <property type="entry name" value="Histidine kinase-like ATPase, C-terminal domain"/>
    <property type="match status" value="1"/>
</dbReference>
<proteinExistence type="predicted"/>
<dbReference type="SUPFAM" id="SSF55874">
    <property type="entry name" value="ATPase domain of HSP90 chaperone/DNA topoisomerase II/histidine kinase"/>
    <property type="match status" value="1"/>
</dbReference>
<keyword evidence="2" id="KW-1185">Reference proteome</keyword>
<name>A0ABS8U410_9SPHI</name>
<dbReference type="InterPro" id="IPR036890">
    <property type="entry name" value="HATPase_C_sf"/>
</dbReference>
<comment type="caution">
    <text evidence="1">The sequence shown here is derived from an EMBL/GenBank/DDBJ whole genome shotgun (WGS) entry which is preliminary data.</text>
</comment>
<reference evidence="1 2" key="1">
    <citation type="submission" date="2021-12" db="EMBL/GenBank/DDBJ databases">
        <title>Mucilaginibacter roseus genome.</title>
        <authorList>
            <person name="Ferreira J.R."/>
            <person name="Newman J.D."/>
        </authorList>
    </citation>
    <scope>NUCLEOTIDE SEQUENCE [LARGE SCALE GENOMIC DNA]</scope>
    <source>
        <strain evidence="1 2">LMG 28454</strain>
    </source>
</reference>
<sequence>MDIHVPNSAFLGNIESFTSKFNPLNTSVLNVTSNQKWISIHPLVISMIVALAKEMEITGGFINCEDFSAKSRPYLLRMGLINHLKPHHGLQINEHESSGRFIPARQIKTSDELNQFIIDMVPLLHTTPEQAFPIKYVISELVRNVLEHSESEIGAIVSAQYFKKSNRISIGVADRGIGIKASMNKSYATKNDKEAVDLALRPGITGTTNKVGGTEFNAGAGLFFTKSIAKVSRDLFLLYSGNSFSSYIKHRLTSMLIYFLIQPLIEPLLDQMLLNGMEQQ</sequence>
<protein>
    <recommendedName>
        <fullName evidence="3">ATP-binding protein</fullName>
    </recommendedName>
</protein>
<evidence type="ECO:0000313" key="2">
    <source>
        <dbReference type="Proteomes" id="UP001199919"/>
    </source>
</evidence>